<dbReference type="PANTHER" id="PTHR42756:SF1">
    <property type="entry name" value="TRANSCRIPTIONAL REPRESSOR OF EMRAB OPERON"/>
    <property type="match status" value="1"/>
</dbReference>
<dbReference type="Proteomes" id="UP000198508">
    <property type="component" value="Unassembled WGS sequence"/>
</dbReference>
<dbReference type="EMBL" id="FOIM01000008">
    <property type="protein sequence ID" value="SET56579.1"/>
    <property type="molecule type" value="Genomic_DNA"/>
</dbReference>
<reference evidence="6" key="1">
    <citation type="submission" date="2016-10" db="EMBL/GenBank/DDBJ databases">
        <authorList>
            <person name="Varghese N."/>
            <person name="Submissions S."/>
        </authorList>
    </citation>
    <scope>NUCLEOTIDE SEQUENCE [LARGE SCALE GENOMIC DNA]</scope>
    <source>
        <strain evidence="6">NLAE-zl-G277</strain>
    </source>
</reference>
<dbReference type="STRING" id="460384.SAMN05216313_108141"/>
<dbReference type="InterPro" id="IPR036390">
    <property type="entry name" value="WH_DNA-bd_sf"/>
</dbReference>
<evidence type="ECO:0000313" key="6">
    <source>
        <dbReference type="Proteomes" id="UP000198508"/>
    </source>
</evidence>
<dbReference type="InterPro" id="IPR036388">
    <property type="entry name" value="WH-like_DNA-bd_sf"/>
</dbReference>
<evidence type="ECO:0000256" key="2">
    <source>
        <dbReference type="ARBA" id="ARBA00023125"/>
    </source>
</evidence>
<keyword evidence="1" id="KW-0805">Transcription regulation</keyword>
<keyword evidence="3" id="KW-0804">Transcription</keyword>
<proteinExistence type="predicted"/>
<dbReference type="SMART" id="SM00347">
    <property type="entry name" value="HTH_MARR"/>
    <property type="match status" value="1"/>
</dbReference>
<dbReference type="Pfam" id="PF12802">
    <property type="entry name" value="MarR_2"/>
    <property type="match status" value="1"/>
</dbReference>
<dbReference type="RefSeq" id="WP_092362981.1">
    <property type="nucleotide sequence ID" value="NZ_CABJCG010000009.1"/>
</dbReference>
<evidence type="ECO:0000256" key="1">
    <source>
        <dbReference type="ARBA" id="ARBA00023015"/>
    </source>
</evidence>
<dbReference type="Gene3D" id="1.10.10.10">
    <property type="entry name" value="Winged helix-like DNA-binding domain superfamily/Winged helix DNA-binding domain"/>
    <property type="match status" value="1"/>
</dbReference>
<feature type="domain" description="HTH marR-type" evidence="4">
    <location>
        <begin position="1"/>
        <end position="147"/>
    </location>
</feature>
<dbReference type="PANTHER" id="PTHR42756">
    <property type="entry name" value="TRANSCRIPTIONAL REGULATOR, MARR"/>
    <property type="match status" value="1"/>
</dbReference>
<protein>
    <submittedName>
        <fullName evidence="5">DNA-binding transcriptional regulator, MarR family</fullName>
    </submittedName>
</protein>
<evidence type="ECO:0000256" key="3">
    <source>
        <dbReference type="ARBA" id="ARBA00023163"/>
    </source>
</evidence>
<sequence>MTAEERFSLFCELIDSFDRGCKFVNDYNSLLHDYNGVVMYQAESQFIHKIGQEPGITITELAVYFDKTRSACSQLMRRMKDKGWLIQTRNSDNNREYNLHLTEEGQKIYNYHLKFEEACYRRSARMLDEFSEEELETYIRIQKKLNESFKLDVEESKMLQVNSSK</sequence>
<dbReference type="PROSITE" id="PS50995">
    <property type="entry name" value="HTH_MARR_2"/>
    <property type="match status" value="1"/>
</dbReference>
<gene>
    <name evidence="5" type="ORF">SAMN05216313_108141</name>
</gene>
<dbReference type="SUPFAM" id="SSF46785">
    <property type="entry name" value="Winged helix' DNA-binding domain"/>
    <property type="match status" value="1"/>
</dbReference>
<organism evidence="5 6">
    <name type="scientific">Enterocloster lavalensis</name>
    <dbReference type="NCBI Taxonomy" id="460384"/>
    <lineage>
        <taxon>Bacteria</taxon>
        <taxon>Bacillati</taxon>
        <taxon>Bacillota</taxon>
        <taxon>Clostridia</taxon>
        <taxon>Lachnospirales</taxon>
        <taxon>Lachnospiraceae</taxon>
        <taxon>Enterocloster</taxon>
    </lineage>
</organism>
<accession>A0A1I0FE79</accession>
<keyword evidence="2 5" id="KW-0238">DNA-binding</keyword>
<keyword evidence="6" id="KW-1185">Reference proteome</keyword>
<dbReference type="GO" id="GO:0003700">
    <property type="term" value="F:DNA-binding transcription factor activity"/>
    <property type="evidence" value="ECO:0007669"/>
    <property type="project" value="InterPro"/>
</dbReference>
<dbReference type="AlphaFoldDB" id="A0A1I0FE79"/>
<evidence type="ECO:0000259" key="4">
    <source>
        <dbReference type="PROSITE" id="PS50995"/>
    </source>
</evidence>
<name>A0A1I0FE79_9FIRM</name>
<evidence type="ECO:0000313" key="5">
    <source>
        <dbReference type="EMBL" id="SET56579.1"/>
    </source>
</evidence>
<dbReference type="GO" id="GO:0003677">
    <property type="term" value="F:DNA binding"/>
    <property type="evidence" value="ECO:0007669"/>
    <property type="project" value="UniProtKB-KW"/>
</dbReference>
<dbReference type="InterPro" id="IPR000835">
    <property type="entry name" value="HTH_MarR-typ"/>
</dbReference>